<name>A0A2P5KD62_9BURK</name>
<feature type="region of interest" description="Disordered" evidence="1">
    <location>
        <begin position="237"/>
        <end position="284"/>
    </location>
</feature>
<keyword evidence="4" id="KW-1185">Reference proteome</keyword>
<dbReference type="AlphaFoldDB" id="A0A2P5KD62"/>
<feature type="transmembrane region" description="Helical" evidence="2">
    <location>
        <begin position="201"/>
        <end position="222"/>
    </location>
</feature>
<evidence type="ECO:0000256" key="2">
    <source>
        <dbReference type="SAM" id="Phobius"/>
    </source>
</evidence>
<feature type="transmembrane region" description="Helical" evidence="2">
    <location>
        <begin position="100"/>
        <end position="123"/>
    </location>
</feature>
<keyword evidence="2" id="KW-0472">Membrane</keyword>
<reference evidence="3 4" key="1">
    <citation type="submission" date="2018-01" db="EMBL/GenBank/DDBJ databases">
        <title>Genomic Encyclopedia of Type Strains, Phase III (KMG-III): the genomes of soil and plant-associated and newly described type strains.</title>
        <authorList>
            <person name="Whitman W."/>
        </authorList>
    </citation>
    <scope>NUCLEOTIDE SEQUENCE [LARGE SCALE GENOMIC DNA]</scope>
    <source>
        <strain evidence="3 4">HKI456</strain>
    </source>
</reference>
<evidence type="ECO:0000313" key="4">
    <source>
        <dbReference type="Proteomes" id="UP000243096"/>
    </source>
</evidence>
<proteinExistence type="predicted"/>
<evidence type="ECO:0000313" key="3">
    <source>
        <dbReference type="EMBL" id="PPB84646.1"/>
    </source>
</evidence>
<dbReference type="InterPro" id="IPR046188">
    <property type="entry name" value="DUF6216"/>
</dbReference>
<comment type="caution">
    <text evidence="3">The sequence shown here is derived from an EMBL/GenBank/DDBJ whole genome shotgun (WGS) entry which is preliminary data.</text>
</comment>
<accession>A0A2P5KD62</accession>
<sequence length="284" mass="31613">MVGLFWWRAGSIHIVLDRLWQLVAGKADVHDPVLKALLLESRDIEKFKYTYRLKVETMAAIHRLDKWRRTHEISMSRLQKMRFWIDTTSHEMVRQPPRHYVLIHLALAYLALLSMSGISQFAVSGDAYLQTRTSKVLFKTDAVTVKAPLGGWSFDSAKCAADKAGLAQLTGFNASETDAICNALKDDNLKALVKQTLKKQAWVAIAGVLVAVAVALGNILAARSAKEALRLRKQLYPSSEGDGREEDQTMQPGLPKSKPSRFKSRMKVVPDGADVAHPSEPHGQ</sequence>
<dbReference type="Proteomes" id="UP000243096">
    <property type="component" value="Unassembled WGS sequence"/>
</dbReference>
<keyword evidence="2" id="KW-1133">Transmembrane helix</keyword>
<protein>
    <recommendedName>
        <fullName evidence="5">Transmembrane protein</fullName>
    </recommendedName>
</protein>
<organism evidence="3 4">
    <name type="scientific">Mycetohabitans endofungorum</name>
    <dbReference type="NCBI Taxonomy" id="417203"/>
    <lineage>
        <taxon>Bacteria</taxon>
        <taxon>Pseudomonadati</taxon>
        <taxon>Pseudomonadota</taxon>
        <taxon>Betaproteobacteria</taxon>
        <taxon>Burkholderiales</taxon>
        <taxon>Burkholderiaceae</taxon>
        <taxon>Mycetohabitans</taxon>
    </lineage>
</organism>
<dbReference type="EMBL" id="PRDW01000002">
    <property type="protein sequence ID" value="PPB84646.1"/>
    <property type="molecule type" value="Genomic_DNA"/>
</dbReference>
<keyword evidence="2" id="KW-0812">Transmembrane</keyword>
<gene>
    <name evidence="3" type="ORF">B0O95_10243</name>
</gene>
<evidence type="ECO:0000256" key="1">
    <source>
        <dbReference type="SAM" id="MobiDB-lite"/>
    </source>
</evidence>
<evidence type="ECO:0008006" key="5">
    <source>
        <dbReference type="Google" id="ProtNLM"/>
    </source>
</evidence>
<dbReference type="Pfam" id="PF19723">
    <property type="entry name" value="DUF6216"/>
    <property type="match status" value="1"/>
</dbReference>